<evidence type="ECO:0000256" key="6">
    <source>
        <dbReference type="ARBA" id="ARBA00022777"/>
    </source>
</evidence>
<feature type="transmembrane region" description="Helical" evidence="14">
    <location>
        <begin position="82"/>
        <end position="106"/>
    </location>
</feature>
<dbReference type="Pfam" id="PF07714">
    <property type="entry name" value="PK_Tyr_Ser-Thr"/>
    <property type="match status" value="1"/>
</dbReference>
<dbReference type="PROSITE" id="PS00108">
    <property type="entry name" value="PROTEIN_KINASE_ST"/>
    <property type="match status" value="1"/>
</dbReference>
<dbReference type="InterPro" id="IPR017441">
    <property type="entry name" value="Protein_kinase_ATP_BS"/>
</dbReference>
<dbReference type="Gene3D" id="3.30.200.20">
    <property type="entry name" value="Phosphorylase Kinase, domain 1"/>
    <property type="match status" value="1"/>
</dbReference>
<dbReference type="PANTHER" id="PTHR27002:SF181">
    <property type="entry name" value="RECEPTOR-LIKE SERINE_THREONINE-PROTEIN KINASE"/>
    <property type="match status" value="1"/>
</dbReference>
<feature type="domain" description="Protein kinase" evidence="16">
    <location>
        <begin position="147"/>
        <end position="349"/>
    </location>
</feature>
<keyword evidence="18" id="KW-1185">Reference proteome</keyword>
<dbReference type="InterPro" id="IPR011009">
    <property type="entry name" value="Kinase-like_dom_sf"/>
</dbReference>
<dbReference type="PANTHER" id="PTHR27002">
    <property type="entry name" value="RECEPTOR-LIKE SERINE/THREONINE-PROTEIN KINASE SD1-8"/>
    <property type="match status" value="1"/>
</dbReference>
<dbReference type="Proteomes" id="UP001210211">
    <property type="component" value="Unassembled WGS sequence"/>
</dbReference>
<feature type="signal peptide" evidence="15">
    <location>
        <begin position="1"/>
        <end position="21"/>
    </location>
</feature>
<dbReference type="PROSITE" id="PS50011">
    <property type="entry name" value="PROTEIN_KINASE_DOM"/>
    <property type="match status" value="1"/>
</dbReference>
<keyword evidence="2 13" id="KW-0723">Serine/threonine-protein kinase</keyword>
<dbReference type="SMART" id="SM00220">
    <property type="entry name" value="S_TKc"/>
    <property type="match status" value="1"/>
</dbReference>
<keyword evidence="8" id="KW-1015">Disulfide bond</keyword>
<comment type="caution">
    <text evidence="17">The sequence shown here is derived from an EMBL/GenBank/DDBJ whole genome shotgun (WGS) entry which is preliminary data.</text>
</comment>
<dbReference type="InterPro" id="IPR000719">
    <property type="entry name" value="Prot_kinase_dom"/>
</dbReference>
<feature type="chain" id="PRO_5042186361" description="non-specific serine/threonine protein kinase" evidence="15">
    <location>
        <begin position="22"/>
        <end position="349"/>
    </location>
</feature>
<sequence length="349" mass="39479">MSVITMQNAVLLVFASQIVRPTAIVSEDLKQQHRPSDIRGKGSGCVMWNTTLIDIKYVNGGLDTLHVKVSKSELGTQHKRNLAIIVGTISSTVSVLLISFVGYLLWRKNRYSKHDTTEKSLAQNDSLKDADLPVFDMGTLVQATDNFSIPNVVGQGGFGTVYKGKLPNGQEIAVKRLSGNSSQRLNEFINEVTLIAKLQHRNLVRLLGCCIHNNERILIYEFLTNKSLDFFIFDEKKRASLSWRTRLEIVTGIARGLLYLHHDSRYNIIHRDLKAGNVLLDEEMNPKISDFGTARLFEREQTVISTEIVIGTRYVDLILTAYGMSSLVLLINFIYLIFFFLYLKRVHVT</sequence>
<keyword evidence="5 12" id="KW-0547">Nucleotide-binding</keyword>
<dbReference type="InterPro" id="IPR008271">
    <property type="entry name" value="Ser/Thr_kinase_AS"/>
</dbReference>
<dbReference type="SUPFAM" id="SSF56112">
    <property type="entry name" value="Protein kinase-like (PK-like)"/>
    <property type="match status" value="1"/>
</dbReference>
<dbReference type="Gene3D" id="1.10.510.10">
    <property type="entry name" value="Transferase(Phosphotransferase) domain 1"/>
    <property type="match status" value="1"/>
</dbReference>
<evidence type="ECO:0000313" key="18">
    <source>
        <dbReference type="Proteomes" id="UP001210211"/>
    </source>
</evidence>
<dbReference type="PROSITE" id="PS00107">
    <property type="entry name" value="PROTEIN_KINASE_ATP"/>
    <property type="match status" value="1"/>
</dbReference>
<proteinExistence type="inferred from homology"/>
<evidence type="ECO:0000313" key="17">
    <source>
        <dbReference type="EMBL" id="KAJ3708464.1"/>
    </source>
</evidence>
<dbReference type="GO" id="GO:0005886">
    <property type="term" value="C:plasma membrane"/>
    <property type="evidence" value="ECO:0007669"/>
    <property type="project" value="TreeGrafter"/>
</dbReference>
<evidence type="ECO:0000256" key="1">
    <source>
        <dbReference type="ARBA" id="ARBA00012513"/>
    </source>
</evidence>
<dbReference type="FunFam" id="1.10.510.10:FF:001023">
    <property type="entry name" value="Os07g0541700 protein"/>
    <property type="match status" value="1"/>
</dbReference>
<evidence type="ECO:0000256" key="4">
    <source>
        <dbReference type="ARBA" id="ARBA00022729"/>
    </source>
</evidence>
<comment type="similarity">
    <text evidence="13">Belongs to the protein kinase superfamily.</text>
</comment>
<protein>
    <recommendedName>
        <fullName evidence="1">non-specific serine/threonine protein kinase</fullName>
        <ecNumber evidence="1">2.7.11.1</ecNumber>
    </recommendedName>
</protein>
<gene>
    <name evidence="17" type="ORF">LUZ61_012169</name>
</gene>
<evidence type="ECO:0000256" key="7">
    <source>
        <dbReference type="ARBA" id="ARBA00022840"/>
    </source>
</evidence>
<evidence type="ECO:0000256" key="13">
    <source>
        <dbReference type="RuleBase" id="RU000304"/>
    </source>
</evidence>
<evidence type="ECO:0000256" key="9">
    <source>
        <dbReference type="ARBA" id="ARBA00023180"/>
    </source>
</evidence>
<evidence type="ECO:0000256" key="2">
    <source>
        <dbReference type="ARBA" id="ARBA00022527"/>
    </source>
</evidence>
<dbReference type="InterPro" id="IPR001245">
    <property type="entry name" value="Ser-Thr/Tyr_kinase_cat_dom"/>
</dbReference>
<keyword evidence="6" id="KW-0418">Kinase</keyword>
<keyword evidence="14" id="KW-0472">Membrane</keyword>
<dbReference type="GO" id="GO:0004674">
    <property type="term" value="F:protein serine/threonine kinase activity"/>
    <property type="evidence" value="ECO:0007669"/>
    <property type="project" value="UniProtKB-KW"/>
</dbReference>
<comment type="catalytic activity">
    <reaction evidence="11">
        <text>L-seryl-[protein] + ATP = O-phospho-L-seryl-[protein] + ADP + H(+)</text>
        <dbReference type="Rhea" id="RHEA:17989"/>
        <dbReference type="Rhea" id="RHEA-COMP:9863"/>
        <dbReference type="Rhea" id="RHEA-COMP:11604"/>
        <dbReference type="ChEBI" id="CHEBI:15378"/>
        <dbReference type="ChEBI" id="CHEBI:29999"/>
        <dbReference type="ChEBI" id="CHEBI:30616"/>
        <dbReference type="ChEBI" id="CHEBI:83421"/>
        <dbReference type="ChEBI" id="CHEBI:456216"/>
        <dbReference type="EC" id="2.7.11.1"/>
    </reaction>
</comment>
<keyword evidence="4 15" id="KW-0732">Signal</keyword>
<dbReference type="FunFam" id="3.30.200.20:FF:000195">
    <property type="entry name" value="G-type lectin S-receptor-like serine/threonine-protein kinase"/>
    <property type="match status" value="1"/>
</dbReference>
<feature type="binding site" evidence="12">
    <location>
        <position position="175"/>
    </location>
    <ligand>
        <name>ATP</name>
        <dbReference type="ChEBI" id="CHEBI:30616"/>
    </ligand>
</feature>
<evidence type="ECO:0000256" key="5">
    <source>
        <dbReference type="ARBA" id="ARBA00022741"/>
    </source>
</evidence>
<dbReference type="EMBL" id="JAMRDG010000001">
    <property type="protein sequence ID" value="KAJ3708464.1"/>
    <property type="molecule type" value="Genomic_DNA"/>
</dbReference>
<reference evidence="17 18" key="1">
    <citation type="journal article" date="2022" name="Cell">
        <title>Repeat-based holocentromeres influence genome architecture and karyotype evolution.</title>
        <authorList>
            <person name="Hofstatter P.G."/>
            <person name="Thangavel G."/>
            <person name="Lux T."/>
            <person name="Neumann P."/>
            <person name="Vondrak T."/>
            <person name="Novak P."/>
            <person name="Zhang M."/>
            <person name="Costa L."/>
            <person name="Castellani M."/>
            <person name="Scott A."/>
            <person name="Toegelov H."/>
            <person name="Fuchs J."/>
            <person name="Mata-Sucre Y."/>
            <person name="Dias Y."/>
            <person name="Vanzela A.L.L."/>
            <person name="Huettel B."/>
            <person name="Almeida C.C.S."/>
            <person name="Simkova H."/>
            <person name="Souza G."/>
            <person name="Pedrosa-Harand A."/>
            <person name="Macas J."/>
            <person name="Mayer K.F.X."/>
            <person name="Houben A."/>
            <person name="Marques A."/>
        </authorList>
    </citation>
    <scope>NUCLEOTIDE SEQUENCE [LARGE SCALE GENOMIC DNA]</scope>
    <source>
        <strain evidence="17">RhyTen1mFocal</strain>
    </source>
</reference>
<evidence type="ECO:0000256" key="10">
    <source>
        <dbReference type="ARBA" id="ARBA00047899"/>
    </source>
</evidence>
<dbReference type="EC" id="2.7.11.1" evidence="1"/>
<keyword evidence="3" id="KW-0808">Transferase</keyword>
<evidence type="ECO:0000256" key="12">
    <source>
        <dbReference type="PROSITE-ProRule" id="PRU10141"/>
    </source>
</evidence>
<evidence type="ECO:0000256" key="3">
    <source>
        <dbReference type="ARBA" id="ARBA00022679"/>
    </source>
</evidence>
<keyword evidence="9" id="KW-0325">Glycoprotein</keyword>
<evidence type="ECO:0000259" key="16">
    <source>
        <dbReference type="PROSITE" id="PS50011"/>
    </source>
</evidence>
<evidence type="ECO:0000256" key="15">
    <source>
        <dbReference type="SAM" id="SignalP"/>
    </source>
</evidence>
<evidence type="ECO:0000256" key="11">
    <source>
        <dbReference type="ARBA" id="ARBA00048679"/>
    </source>
</evidence>
<feature type="transmembrane region" description="Helical" evidence="14">
    <location>
        <begin position="317"/>
        <end position="343"/>
    </location>
</feature>
<evidence type="ECO:0000256" key="8">
    <source>
        <dbReference type="ARBA" id="ARBA00023157"/>
    </source>
</evidence>
<comment type="catalytic activity">
    <reaction evidence="10">
        <text>L-threonyl-[protein] + ATP = O-phospho-L-threonyl-[protein] + ADP + H(+)</text>
        <dbReference type="Rhea" id="RHEA:46608"/>
        <dbReference type="Rhea" id="RHEA-COMP:11060"/>
        <dbReference type="Rhea" id="RHEA-COMP:11605"/>
        <dbReference type="ChEBI" id="CHEBI:15378"/>
        <dbReference type="ChEBI" id="CHEBI:30013"/>
        <dbReference type="ChEBI" id="CHEBI:30616"/>
        <dbReference type="ChEBI" id="CHEBI:61977"/>
        <dbReference type="ChEBI" id="CHEBI:456216"/>
        <dbReference type="EC" id="2.7.11.1"/>
    </reaction>
</comment>
<evidence type="ECO:0000256" key="14">
    <source>
        <dbReference type="SAM" id="Phobius"/>
    </source>
</evidence>
<accession>A0AAD6A2K9</accession>
<keyword evidence="14" id="KW-0812">Transmembrane</keyword>
<name>A0AAD6A2K9_9POAL</name>
<organism evidence="17 18">
    <name type="scientific">Rhynchospora tenuis</name>
    <dbReference type="NCBI Taxonomy" id="198213"/>
    <lineage>
        <taxon>Eukaryota</taxon>
        <taxon>Viridiplantae</taxon>
        <taxon>Streptophyta</taxon>
        <taxon>Embryophyta</taxon>
        <taxon>Tracheophyta</taxon>
        <taxon>Spermatophyta</taxon>
        <taxon>Magnoliopsida</taxon>
        <taxon>Liliopsida</taxon>
        <taxon>Poales</taxon>
        <taxon>Cyperaceae</taxon>
        <taxon>Cyperoideae</taxon>
        <taxon>Rhynchosporeae</taxon>
        <taxon>Rhynchospora</taxon>
    </lineage>
</organism>
<keyword evidence="14" id="KW-1133">Transmembrane helix</keyword>
<dbReference type="GO" id="GO:0005524">
    <property type="term" value="F:ATP binding"/>
    <property type="evidence" value="ECO:0007669"/>
    <property type="project" value="UniProtKB-UniRule"/>
</dbReference>
<keyword evidence="7 12" id="KW-0067">ATP-binding</keyword>
<dbReference type="AlphaFoldDB" id="A0AAD6A2K9"/>